<dbReference type="PANTHER" id="PTHR10367:SF25">
    <property type="entry name" value="DUAL SPECIFICITY PHOSPHATASE CATALYTIC DOMAIN PROTEIN (AFU_ORTHOLOGUE AFUA_1G03540)"/>
    <property type="match status" value="1"/>
</dbReference>
<dbReference type="VEuPathDB" id="FungiDB:HMPREF1541_01779"/>
<sequence>MGHYDLPWLVQNAATAVVATALLSILIASYLYLRGSNQVPDTDNPSTQPGDHPILKNHSSHKAFKTPFANYGSIRTFYRPHAHKEKLAAIADLPLLVFVHGLGGSLAQYGPLLNSLVNIAPCFGIDLPGHGLSRFSPETPDGYSTSALKVLWRTAIQDICEQHGHKKVVLIGHSYGCSIAALLAVDSRFTVEVAGIIAICPKAAPPTQPETLKYKVFLSLPDSWLSAFRWWDKRGGVNSTSVNRFVGEGAGIDLRRLQLRYNAAFKTPVWKRTAMGALPEYDARGHAIGGIPGQEAWSKIRVPLFLVAGEADKVTKPSELAEIVSFLHKPGKSLPGFTKSDPVPTAATTPPPPSDETTGLAPNLTTTRTLSSSVLKTATLPFPAAHALLYDHRTYRTVAGLIEDFLSSHVSPHLSLGWQLQQLTTTGKWDVKNLEKWQRTPAVSGPIANNLLRGLKTLREQDTEHTPSKFVAKWKDTIYAVIDISHDAPVYSTRTLEEGGIQYHKFPTVSKIPPTPTEVADFIALVDRLRAEMEAKDNTEAKKAVAVHCHYGFNRTGFFICSYLIERRGYGVQEALDAFREAKPPGIRHDHFVDALWVRHTVGLKRAPTLKLDDSEG</sequence>
<dbReference type="HOGENOM" id="CLU_013931_1_1_1"/>
<dbReference type="GO" id="GO:0004484">
    <property type="term" value="F:mRNA guanylyltransferase activity"/>
    <property type="evidence" value="ECO:0007669"/>
    <property type="project" value="TreeGrafter"/>
</dbReference>
<keyword evidence="2" id="KW-0904">Protein phosphatase</keyword>
<dbReference type="Proteomes" id="UP000030752">
    <property type="component" value="Unassembled WGS sequence"/>
</dbReference>
<dbReference type="PANTHER" id="PTHR10367">
    <property type="entry name" value="MRNA-CAPPING ENZYME"/>
    <property type="match status" value="1"/>
</dbReference>
<keyword evidence="4" id="KW-0472">Membrane</keyword>
<proteinExistence type="predicted"/>
<dbReference type="Gene3D" id="3.40.50.1820">
    <property type="entry name" value="alpha/beta hydrolase"/>
    <property type="match status" value="1"/>
</dbReference>
<gene>
    <name evidence="6" type="ORF">HMPREF1541_01779</name>
</gene>
<dbReference type="STRING" id="1220924.W2S1Q9"/>
<evidence type="ECO:0000256" key="3">
    <source>
        <dbReference type="SAM" id="MobiDB-lite"/>
    </source>
</evidence>
<dbReference type="InterPro" id="IPR016130">
    <property type="entry name" value="Tyr_Pase_AS"/>
</dbReference>
<organism evidence="6 7">
    <name type="scientific">Cyphellophora europaea (strain CBS 101466)</name>
    <name type="common">Phialophora europaea</name>
    <dbReference type="NCBI Taxonomy" id="1220924"/>
    <lineage>
        <taxon>Eukaryota</taxon>
        <taxon>Fungi</taxon>
        <taxon>Dikarya</taxon>
        <taxon>Ascomycota</taxon>
        <taxon>Pezizomycotina</taxon>
        <taxon>Eurotiomycetes</taxon>
        <taxon>Chaetothyriomycetidae</taxon>
        <taxon>Chaetothyriales</taxon>
        <taxon>Cyphellophoraceae</taxon>
        <taxon>Cyphellophora</taxon>
    </lineage>
</organism>
<dbReference type="EMBL" id="KB822718">
    <property type="protein sequence ID" value="ETN42622.1"/>
    <property type="molecule type" value="Genomic_DNA"/>
</dbReference>
<evidence type="ECO:0000259" key="5">
    <source>
        <dbReference type="PROSITE" id="PS50056"/>
    </source>
</evidence>
<dbReference type="InterPro" id="IPR000387">
    <property type="entry name" value="Tyr_Pase_dom"/>
</dbReference>
<dbReference type="InParanoid" id="W2S1Q9"/>
<feature type="transmembrane region" description="Helical" evidence="4">
    <location>
        <begin position="12"/>
        <end position="33"/>
    </location>
</feature>
<evidence type="ECO:0000256" key="2">
    <source>
        <dbReference type="ARBA" id="ARBA00022912"/>
    </source>
</evidence>
<dbReference type="InterPro" id="IPR020422">
    <property type="entry name" value="TYR_PHOSPHATASE_DUAL_dom"/>
</dbReference>
<reference evidence="6 7" key="1">
    <citation type="submission" date="2013-03" db="EMBL/GenBank/DDBJ databases">
        <title>The Genome Sequence of Phialophora europaea CBS 101466.</title>
        <authorList>
            <consortium name="The Broad Institute Genomics Platform"/>
            <person name="Cuomo C."/>
            <person name="de Hoog S."/>
            <person name="Gorbushina A."/>
            <person name="Walker B."/>
            <person name="Young S.K."/>
            <person name="Zeng Q."/>
            <person name="Gargeya S."/>
            <person name="Fitzgerald M."/>
            <person name="Haas B."/>
            <person name="Abouelleil A."/>
            <person name="Allen A.W."/>
            <person name="Alvarado L."/>
            <person name="Arachchi H.M."/>
            <person name="Berlin A.M."/>
            <person name="Chapman S.B."/>
            <person name="Gainer-Dewar J."/>
            <person name="Goldberg J."/>
            <person name="Griggs A."/>
            <person name="Gujja S."/>
            <person name="Hansen M."/>
            <person name="Howarth C."/>
            <person name="Imamovic A."/>
            <person name="Ireland A."/>
            <person name="Larimer J."/>
            <person name="McCowan C."/>
            <person name="Murphy C."/>
            <person name="Pearson M."/>
            <person name="Poon T.W."/>
            <person name="Priest M."/>
            <person name="Roberts A."/>
            <person name="Saif S."/>
            <person name="Shea T."/>
            <person name="Sisk P."/>
            <person name="Sykes S."/>
            <person name="Wortman J."/>
            <person name="Nusbaum C."/>
            <person name="Birren B."/>
        </authorList>
    </citation>
    <scope>NUCLEOTIDE SEQUENCE [LARGE SCALE GENOMIC DNA]</scope>
    <source>
        <strain evidence="6 7">CBS 101466</strain>
    </source>
</reference>
<dbReference type="RefSeq" id="XP_008714358.1">
    <property type="nucleotide sequence ID" value="XM_008716136.1"/>
</dbReference>
<dbReference type="SMART" id="SM00195">
    <property type="entry name" value="DSPc"/>
    <property type="match status" value="1"/>
</dbReference>
<dbReference type="CDD" id="cd14502">
    <property type="entry name" value="RNA_5'-triphosphatase"/>
    <property type="match status" value="1"/>
</dbReference>
<dbReference type="Gene3D" id="3.90.190.10">
    <property type="entry name" value="Protein tyrosine phosphatase superfamily"/>
    <property type="match status" value="1"/>
</dbReference>
<accession>W2S1Q9</accession>
<dbReference type="InterPro" id="IPR029058">
    <property type="entry name" value="AB_hydrolase_fold"/>
</dbReference>
<dbReference type="SUPFAM" id="SSF53474">
    <property type="entry name" value="alpha/beta-Hydrolases"/>
    <property type="match status" value="1"/>
</dbReference>
<keyword evidence="4" id="KW-1133">Transmembrane helix</keyword>
<evidence type="ECO:0000256" key="1">
    <source>
        <dbReference type="ARBA" id="ARBA00022801"/>
    </source>
</evidence>
<name>W2S1Q9_CYPE1</name>
<dbReference type="Pfam" id="PF00782">
    <property type="entry name" value="DSPc"/>
    <property type="match status" value="1"/>
</dbReference>
<dbReference type="GO" id="GO:0004721">
    <property type="term" value="F:phosphoprotein phosphatase activity"/>
    <property type="evidence" value="ECO:0007669"/>
    <property type="project" value="UniProtKB-KW"/>
</dbReference>
<keyword evidence="1" id="KW-0378">Hydrolase</keyword>
<dbReference type="GO" id="GO:0006370">
    <property type="term" value="P:7-methylguanosine mRNA capping"/>
    <property type="evidence" value="ECO:0007669"/>
    <property type="project" value="TreeGrafter"/>
</dbReference>
<keyword evidence="7" id="KW-1185">Reference proteome</keyword>
<keyword evidence="4" id="KW-0812">Transmembrane</keyword>
<protein>
    <recommendedName>
        <fullName evidence="5">Tyrosine specific protein phosphatases domain-containing protein</fullName>
    </recommendedName>
</protein>
<evidence type="ECO:0000313" key="6">
    <source>
        <dbReference type="EMBL" id="ETN42622.1"/>
    </source>
</evidence>
<dbReference type="PROSITE" id="PS00383">
    <property type="entry name" value="TYR_PHOSPHATASE_1"/>
    <property type="match status" value="1"/>
</dbReference>
<feature type="domain" description="Tyrosine specific protein phosphatases" evidence="5">
    <location>
        <begin position="520"/>
        <end position="584"/>
    </location>
</feature>
<dbReference type="InterPro" id="IPR000340">
    <property type="entry name" value="Dual-sp_phosphatase_cat-dom"/>
</dbReference>
<dbReference type="InterPro" id="IPR000073">
    <property type="entry name" value="AB_hydrolase_1"/>
</dbReference>
<dbReference type="Pfam" id="PF00561">
    <property type="entry name" value="Abhydrolase_1"/>
    <property type="match status" value="1"/>
</dbReference>
<dbReference type="PROSITE" id="PS50056">
    <property type="entry name" value="TYR_PHOSPHATASE_2"/>
    <property type="match status" value="1"/>
</dbReference>
<dbReference type="eggNOG" id="KOG2386">
    <property type="taxonomic scope" value="Eukaryota"/>
</dbReference>
<dbReference type="FunFam" id="3.90.190.10:FF:000090">
    <property type="entry name" value="Dual specificity phosphatase catalytic domain protein"/>
    <property type="match status" value="1"/>
</dbReference>
<dbReference type="InterPro" id="IPR051029">
    <property type="entry name" value="mRNA_Capping_Enz/RNA_Phosphat"/>
</dbReference>
<dbReference type="InterPro" id="IPR029021">
    <property type="entry name" value="Prot-tyrosine_phosphatase-like"/>
</dbReference>
<feature type="region of interest" description="Disordered" evidence="3">
    <location>
        <begin position="335"/>
        <end position="361"/>
    </location>
</feature>
<dbReference type="GeneID" id="19969118"/>
<evidence type="ECO:0000313" key="7">
    <source>
        <dbReference type="Proteomes" id="UP000030752"/>
    </source>
</evidence>
<dbReference type="AlphaFoldDB" id="W2S1Q9"/>
<dbReference type="OrthoDB" id="428974at2759"/>
<dbReference type="SUPFAM" id="SSF52799">
    <property type="entry name" value="(Phosphotyrosine protein) phosphatases II"/>
    <property type="match status" value="1"/>
</dbReference>
<evidence type="ECO:0000256" key="4">
    <source>
        <dbReference type="SAM" id="Phobius"/>
    </source>
</evidence>